<dbReference type="AlphaFoldDB" id="A0A1V9XM05"/>
<feature type="transmembrane region" description="Helical" evidence="5">
    <location>
        <begin position="67"/>
        <end position="86"/>
    </location>
</feature>
<keyword evidence="2 5" id="KW-0812">Transmembrane</keyword>
<keyword evidence="3 5" id="KW-1133">Transmembrane helix</keyword>
<dbReference type="GO" id="GO:0016020">
    <property type="term" value="C:membrane"/>
    <property type="evidence" value="ECO:0007669"/>
    <property type="project" value="UniProtKB-SubCell"/>
</dbReference>
<feature type="transmembrane region" description="Helical" evidence="5">
    <location>
        <begin position="41"/>
        <end position="60"/>
    </location>
</feature>
<name>A0A1V9XM05_9ACAR</name>
<evidence type="ECO:0000256" key="2">
    <source>
        <dbReference type="ARBA" id="ARBA00022692"/>
    </source>
</evidence>
<comment type="subcellular location">
    <subcellularLocation>
        <location evidence="1">Membrane</location>
        <topology evidence="1">Multi-pass membrane protein</topology>
    </subcellularLocation>
</comment>
<sequence>MEGDGSGNGFDSGPAALKARLTPWREIALLAQRLFTWEKPFFPAVIAGATTVIHLILYCMDMSNLTLLPLLIAFVLIADTAVPFLAPKVFDPSKWSGSQERQFEEICDVIAKAFRDLSCACGSVCEAKEKSPKLFLVCALGVLFTLSWLGSILNGLFASWILTLVVLLAPGLKKNGVLDKVIHIVMSKAKLH</sequence>
<dbReference type="PANTHER" id="PTHR20952">
    <property type="entry name" value="ADP-RIBOSYLATION-LIKE FACTOR 6-INTERACTING PROTEIN"/>
    <property type="match status" value="1"/>
</dbReference>
<dbReference type="OrthoDB" id="6416122at2759"/>
<protein>
    <submittedName>
        <fullName evidence="7">ADP-ribosylation factor protein 6-interacting protein 1-like</fullName>
    </submittedName>
</protein>
<dbReference type="STRING" id="418985.A0A1V9XM05"/>
<dbReference type="EMBL" id="MNPL01007896">
    <property type="protein sequence ID" value="OQR74491.1"/>
    <property type="molecule type" value="Genomic_DNA"/>
</dbReference>
<dbReference type="GO" id="GO:0005783">
    <property type="term" value="C:endoplasmic reticulum"/>
    <property type="evidence" value="ECO:0007669"/>
    <property type="project" value="UniProtKB-ARBA"/>
</dbReference>
<organism evidence="7 8">
    <name type="scientific">Tropilaelaps mercedesae</name>
    <dbReference type="NCBI Taxonomy" id="418985"/>
    <lineage>
        <taxon>Eukaryota</taxon>
        <taxon>Metazoa</taxon>
        <taxon>Ecdysozoa</taxon>
        <taxon>Arthropoda</taxon>
        <taxon>Chelicerata</taxon>
        <taxon>Arachnida</taxon>
        <taxon>Acari</taxon>
        <taxon>Parasitiformes</taxon>
        <taxon>Mesostigmata</taxon>
        <taxon>Gamasina</taxon>
        <taxon>Dermanyssoidea</taxon>
        <taxon>Laelapidae</taxon>
        <taxon>Tropilaelaps</taxon>
    </lineage>
</organism>
<reference evidence="7 8" key="1">
    <citation type="journal article" date="2017" name="Gigascience">
        <title>Draft genome of the honey bee ectoparasitic mite, Tropilaelaps mercedesae, is shaped by the parasitic life history.</title>
        <authorList>
            <person name="Dong X."/>
            <person name="Armstrong S.D."/>
            <person name="Xia D."/>
            <person name="Makepeace B.L."/>
            <person name="Darby A.C."/>
            <person name="Kadowaki T."/>
        </authorList>
    </citation>
    <scope>NUCLEOTIDE SEQUENCE [LARGE SCALE GENOMIC DNA]</scope>
    <source>
        <strain evidence="7">Wuxi-XJTLU</strain>
    </source>
</reference>
<accession>A0A1V9XM05</accession>
<evidence type="ECO:0000256" key="4">
    <source>
        <dbReference type="ARBA" id="ARBA00023136"/>
    </source>
</evidence>
<dbReference type="Pfam" id="PF24456">
    <property type="entry name" value="RHD_RETREG1-3"/>
    <property type="match status" value="1"/>
</dbReference>
<dbReference type="InParanoid" id="A0A1V9XM05"/>
<dbReference type="InterPro" id="IPR057282">
    <property type="entry name" value="RETREG1-3-like_RHD"/>
</dbReference>
<evidence type="ECO:0000256" key="5">
    <source>
        <dbReference type="SAM" id="Phobius"/>
    </source>
</evidence>
<feature type="transmembrane region" description="Helical" evidence="5">
    <location>
        <begin position="134"/>
        <end position="167"/>
    </location>
</feature>
<evidence type="ECO:0000256" key="1">
    <source>
        <dbReference type="ARBA" id="ARBA00004141"/>
    </source>
</evidence>
<evidence type="ECO:0000259" key="6">
    <source>
        <dbReference type="Pfam" id="PF24456"/>
    </source>
</evidence>
<evidence type="ECO:0000313" key="8">
    <source>
        <dbReference type="Proteomes" id="UP000192247"/>
    </source>
</evidence>
<evidence type="ECO:0000256" key="3">
    <source>
        <dbReference type="ARBA" id="ARBA00022989"/>
    </source>
</evidence>
<dbReference type="Proteomes" id="UP000192247">
    <property type="component" value="Unassembled WGS sequence"/>
</dbReference>
<keyword evidence="8" id="KW-1185">Reference proteome</keyword>
<proteinExistence type="predicted"/>
<dbReference type="PANTHER" id="PTHR20952:SF0">
    <property type="entry name" value="ADP-RIBOSYLATION FACTOR-LIKE PROTEIN 6-INTERACTING PROTEIN 1"/>
    <property type="match status" value="1"/>
</dbReference>
<feature type="domain" description="RETREG1-3/ARL6IP-like N-terminal reticulon-homology" evidence="6">
    <location>
        <begin position="24"/>
        <end position="182"/>
    </location>
</feature>
<comment type="caution">
    <text evidence="7">The sequence shown here is derived from an EMBL/GenBank/DDBJ whole genome shotgun (WGS) entry which is preliminary data.</text>
</comment>
<keyword evidence="4 5" id="KW-0472">Membrane</keyword>
<dbReference type="FunCoup" id="A0A1V9XM05">
    <property type="interactions" value="795"/>
</dbReference>
<dbReference type="InterPro" id="IPR052114">
    <property type="entry name" value="ER_autophagy_membrane_reg"/>
</dbReference>
<gene>
    <name evidence="7" type="ORF">BIW11_09032</name>
</gene>
<evidence type="ECO:0000313" key="7">
    <source>
        <dbReference type="EMBL" id="OQR74491.1"/>
    </source>
</evidence>